<dbReference type="GO" id="GO:0051539">
    <property type="term" value="F:4 iron, 4 sulfur cluster binding"/>
    <property type="evidence" value="ECO:0007669"/>
    <property type="project" value="UniProtKB-KW"/>
</dbReference>
<protein>
    <recommendedName>
        <fullName evidence="9">FAD dependent oxidoreductase</fullName>
    </recommendedName>
</protein>
<dbReference type="EMBL" id="JACBYR010000001">
    <property type="protein sequence ID" value="NYE83575.1"/>
    <property type="molecule type" value="Genomic_DNA"/>
</dbReference>
<evidence type="ECO:0000313" key="8">
    <source>
        <dbReference type="Proteomes" id="UP000542125"/>
    </source>
</evidence>
<dbReference type="PANTHER" id="PTHR43498">
    <property type="entry name" value="FERREDOXIN:COB-COM HETERODISULFIDE REDUCTASE SUBUNIT A"/>
    <property type="match status" value="1"/>
</dbReference>
<evidence type="ECO:0000256" key="4">
    <source>
        <dbReference type="ARBA" id="ARBA00023004"/>
    </source>
</evidence>
<evidence type="ECO:0000256" key="6">
    <source>
        <dbReference type="SAM" id="MobiDB-lite"/>
    </source>
</evidence>
<keyword evidence="2" id="KW-0479">Metal-binding</keyword>
<evidence type="ECO:0000256" key="5">
    <source>
        <dbReference type="ARBA" id="ARBA00023014"/>
    </source>
</evidence>
<proteinExistence type="predicted"/>
<evidence type="ECO:0008006" key="9">
    <source>
        <dbReference type="Google" id="ProtNLM"/>
    </source>
</evidence>
<dbReference type="AlphaFoldDB" id="A0A7Y9IVE9"/>
<dbReference type="Gene3D" id="3.50.50.60">
    <property type="entry name" value="FAD/NAD(P)-binding domain"/>
    <property type="match status" value="1"/>
</dbReference>
<sequence length="509" mass="55202">MKTIERSDERILSSDIFEGQRTDRPRDTGLYQEAARDIPIHHRCDVLVVGGGPAGTAAAIAAAREGAQVTLLERYNHLGGLSTGGLVIWIDRMTDWEGKPTIRGLAEELLHRLPPGAVAGPAADEWGSRDPQRAAYWAQRTAAYHGVVTWSPTIDPERLKLLSQEMVLEHGVRLVFHAWGATPIVQDGAARGAIFESKEGRMAIRAKVVIDCTGDGDMFARAGTEFETDIEANDVHHCMNTSWMFGGVDMARWIEFRVGQPDQYTEFMAQGRKAVGLFERPFVSWRNDVALFMGPRQSGFSGLVVEDLTDVEVRSHRLMAGHLDFFREHAPGFENAFLMISAPQIGVRHTRRLVGTGRIVREQWSSGTALPDEVGVTPAVSPKFPNISIPYGALVPKQLDGLLAAGRHISCDPNSHGFMREIPQCWVTGQAAGTAAALAVSQNVEPRAVDIGSLQAALLRQHVLVRPGATTNGPRREGNEGAAQGTGHDTAPPSDAHPHAARTGASQAA</sequence>
<keyword evidence="8" id="KW-1185">Reference proteome</keyword>
<name>A0A7Y9IVE9_9BURK</name>
<keyword evidence="1" id="KW-0004">4Fe-4S</keyword>
<dbReference type="RefSeq" id="WP_179587334.1">
    <property type="nucleotide sequence ID" value="NZ_JACBYR010000001.1"/>
</dbReference>
<dbReference type="Proteomes" id="UP000542125">
    <property type="component" value="Unassembled WGS sequence"/>
</dbReference>
<organism evidence="7 8">
    <name type="scientific">Pigmentiphaga litoralis</name>
    <dbReference type="NCBI Taxonomy" id="516702"/>
    <lineage>
        <taxon>Bacteria</taxon>
        <taxon>Pseudomonadati</taxon>
        <taxon>Pseudomonadota</taxon>
        <taxon>Betaproteobacteria</taxon>
        <taxon>Burkholderiales</taxon>
        <taxon>Alcaligenaceae</taxon>
        <taxon>Pigmentiphaga</taxon>
    </lineage>
</organism>
<dbReference type="SUPFAM" id="SSF51905">
    <property type="entry name" value="FAD/NAD(P)-binding domain"/>
    <property type="match status" value="1"/>
</dbReference>
<dbReference type="InterPro" id="IPR039650">
    <property type="entry name" value="HdrA-like"/>
</dbReference>
<accession>A0A7Y9IVE9</accession>
<evidence type="ECO:0000313" key="7">
    <source>
        <dbReference type="EMBL" id="NYE83575.1"/>
    </source>
</evidence>
<evidence type="ECO:0000256" key="2">
    <source>
        <dbReference type="ARBA" id="ARBA00022723"/>
    </source>
</evidence>
<keyword evidence="3" id="KW-0560">Oxidoreductase</keyword>
<keyword evidence="4" id="KW-0408">Iron</keyword>
<dbReference type="InterPro" id="IPR036188">
    <property type="entry name" value="FAD/NAD-bd_sf"/>
</dbReference>
<evidence type="ECO:0000256" key="3">
    <source>
        <dbReference type="ARBA" id="ARBA00023002"/>
    </source>
</evidence>
<dbReference type="PRINTS" id="PR00419">
    <property type="entry name" value="ADXRDTASE"/>
</dbReference>
<dbReference type="Pfam" id="PF12831">
    <property type="entry name" value="FAD_oxidored"/>
    <property type="match status" value="1"/>
</dbReference>
<gene>
    <name evidence="7" type="ORF">FHW18_002846</name>
</gene>
<comment type="caution">
    <text evidence="7">The sequence shown here is derived from an EMBL/GenBank/DDBJ whole genome shotgun (WGS) entry which is preliminary data.</text>
</comment>
<keyword evidence="5" id="KW-0411">Iron-sulfur</keyword>
<reference evidence="7 8" key="1">
    <citation type="submission" date="2020-07" db="EMBL/GenBank/DDBJ databases">
        <title>Genomic Encyclopedia of Type Strains, Phase IV (KMG-V): Genome sequencing to study the core and pangenomes of soil and plant-associated prokaryotes.</title>
        <authorList>
            <person name="Whitman W."/>
        </authorList>
    </citation>
    <scope>NUCLEOTIDE SEQUENCE [LARGE SCALE GENOMIC DNA]</scope>
    <source>
        <strain evidence="7 8">SAS40</strain>
    </source>
</reference>
<dbReference type="PANTHER" id="PTHR43498:SF1">
    <property type="entry name" value="COB--COM HETERODISULFIDE REDUCTASE IRON-SULFUR SUBUNIT A"/>
    <property type="match status" value="1"/>
</dbReference>
<feature type="region of interest" description="Disordered" evidence="6">
    <location>
        <begin position="466"/>
        <end position="509"/>
    </location>
</feature>
<dbReference type="GO" id="GO:0016491">
    <property type="term" value="F:oxidoreductase activity"/>
    <property type="evidence" value="ECO:0007669"/>
    <property type="project" value="UniProtKB-KW"/>
</dbReference>
<dbReference type="GO" id="GO:0046872">
    <property type="term" value="F:metal ion binding"/>
    <property type="evidence" value="ECO:0007669"/>
    <property type="project" value="UniProtKB-KW"/>
</dbReference>
<evidence type="ECO:0000256" key="1">
    <source>
        <dbReference type="ARBA" id="ARBA00022485"/>
    </source>
</evidence>